<proteinExistence type="evidence at transcript level"/>
<feature type="region of interest" description="Disordered" evidence="1">
    <location>
        <begin position="26"/>
        <end position="78"/>
    </location>
</feature>
<dbReference type="AlphaFoldDB" id="B6U805"/>
<sequence>MTELFDTAVTSLLHLPEVLDRLAAADGDRRSAGHHAAHGHGHGHGHGRVHGLGGGGAPVDIVESPRAPGRLSRRHPHERLLRHRLRSAVFSDVVNFPSTRVQSGNNT</sequence>
<name>B6U805_MAIZE</name>
<feature type="compositionally biased region" description="Basic residues" evidence="1">
    <location>
        <begin position="32"/>
        <end position="49"/>
    </location>
</feature>
<dbReference type="EMBL" id="EU973370">
    <property type="protein sequence ID" value="ACG45488.1"/>
    <property type="molecule type" value="mRNA"/>
</dbReference>
<evidence type="ECO:0000313" key="2">
    <source>
        <dbReference type="EMBL" id="ACG45488.1"/>
    </source>
</evidence>
<accession>B6U805</accession>
<protein>
    <submittedName>
        <fullName evidence="2">Uncharacterized protein</fullName>
    </submittedName>
</protein>
<organism evidence="2">
    <name type="scientific">Zea mays</name>
    <name type="common">Maize</name>
    <dbReference type="NCBI Taxonomy" id="4577"/>
    <lineage>
        <taxon>Eukaryota</taxon>
        <taxon>Viridiplantae</taxon>
        <taxon>Streptophyta</taxon>
        <taxon>Embryophyta</taxon>
        <taxon>Tracheophyta</taxon>
        <taxon>Spermatophyta</taxon>
        <taxon>Magnoliopsida</taxon>
        <taxon>Liliopsida</taxon>
        <taxon>Poales</taxon>
        <taxon>Poaceae</taxon>
        <taxon>PACMAD clade</taxon>
        <taxon>Panicoideae</taxon>
        <taxon>Andropogonodae</taxon>
        <taxon>Andropogoneae</taxon>
        <taxon>Tripsacinae</taxon>
        <taxon>Zea</taxon>
    </lineage>
</organism>
<evidence type="ECO:0000256" key="1">
    <source>
        <dbReference type="SAM" id="MobiDB-lite"/>
    </source>
</evidence>
<reference evidence="2" key="1">
    <citation type="journal article" date="2009" name="Plant Mol. Biol.">
        <title>Insights into corn genes derived from large-scale cDNA sequencing.</title>
        <authorList>
            <person name="Alexandrov N.N."/>
            <person name="Brover V.V."/>
            <person name="Freidin S."/>
            <person name="Troukhan M.E."/>
            <person name="Tatarinova T.V."/>
            <person name="Zhang H."/>
            <person name="Swaller T.J."/>
            <person name="Lu Y.P."/>
            <person name="Bouck J."/>
            <person name="Flavell R.B."/>
            <person name="Feldmann K.A."/>
        </authorList>
    </citation>
    <scope>NUCLEOTIDE SEQUENCE</scope>
</reference>